<dbReference type="InterPro" id="IPR017961">
    <property type="entry name" value="DNA_pol_Y-fam_little_finger"/>
</dbReference>
<dbReference type="PANTHER" id="PTHR11076">
    <property type="entry name" value="DNA REPAIR POLYMERASE UMUC / TRANSFERASE FAMILY MEMBER"/>
    <property type="match status" value="1"/>
</dbReference>
<dbReference type="Gene3D" id="3.30.1490.100">
    <property type="entry name" value="DNA polymerase, Y-family, little finger domain"/>
    <property type="match status" value="1"/>
</dbReference>
<dbReference type="InterPro" id="IPR022880">
    <property type="entry name" value="DNApol_IV"/>
</dbReference>
<accession>A0A0W8FMD3</accession>
<dbReference type="InterPro" id="IPR024728">
    <property type="entry name" value="PolY_HhH_motif"/>
</dbReference>
<dbReference type="GO" id="GO:0042276">
    <property type="term" value="P:error-prone translesion synthesis"/>
    <property type="evidence" value="ECO:0007669"/>
    <property type="project" value="TreeGrafter"/>
</dbReference>
<dbReference type="GO" id="GO:0003887">
    <property type="term" value="F:DNA-directed DNA polymerase activity"/>
    <property type="evidence" value="ECO:0007669"/>
    <property type="project" value="InterPro"/>
</dbReference>
<dbReference type="GO" id="GO:0006281">
    <property type="term" value="P:DNA repair"/>
    <property type="evidence" value="ECO:0007669"/>
    <property type="project" value="InterPro"/>
</dbReference>
<dbReference type="Pfam" id="PF00817">
    <property type="entry name" value="IMS"/>
    <property type="match status" value="1"/>
</dbReference>
<dbReference type="SUPFAM" id="SSF56672">
    <property type="entry name" value="DNA/RNA polymerases"/>
    <property type="match status" value="1"/>
</dbReference>
<evidence type="ECO:0000256" key="1">
    <source>
        <dbReference type="ARBA" id="ARBA00010945"/>
    </source>
</evidence>
<dbReference type="InterPro" id="IPR001126">
    <property type="entry name" value="UmuC"/>
</dbReference>
<dbReference type="GO" id="GO:0005829">
    <property type="term" value="C:cytosol"/>
    <property type="evidence" value="ECO:0007669"/>
    <property type="project" value="TreeGrafter"/>
</dbReference>
<comment type="caution">
    <text evidence="3">The sequence shown here is derived from an EMBL/GenBank/DDBJ whole genome shotgun (WGS) entry which is preliminary data.</text>
</comment>
<dbReference type="Gene3D" id="1.10.150.20">
    <property type="entry name" value="5' to 3' exonuclease, C-terminal subdomain"/>
    <property type="match status" value="1"/>
</dbReference>
<dbReference type="Gene3D" id="3.30.70.270">
    <property type="match status" value="1"/>
</dbReference>
<dbReference type="Pfam" id="PF11799">
    <property type="entry name" value="IMS_C"/>
    <property type="match status" value="1"/>
</dbReference>
<proteinExistence type="inferred from homology"/>
<dbReference type="PROSITE" id="PS50173">
    <property type="entry name" value="UMUC"/>
    <property type="match status" value="1"/>
</dbReference>
<sequence length="437" mass="49249">MSQQLFSIHSWPRAIVHIDGDAFFTSCEEAIHPELKGKALITGGERGIVACASYPAKKLGIKRGVPLHEARKVCPGLIVLPSDYETYSLFSQRMFSIMRRFTPDVEEYSIDEAFADITGMRRALRSSYEEIVLNMKKEIERELGITVSVGLSITKVLAKVASKHQKPSGITIIRGRDIARYLDNLPVEKIWGIGYATTNYLAKMGIRHALEFAQLPEKKVREKFTKPGVEIWQELRGESVYPVTTEEKSSYASISKTKTFAPATSNAEYLFAHLMRNMESACIKARRYSLAPNKIAVFLKKNDFGTVGSEAKLSRPCNCPIEFSEIIRNLFDSCYSPKDIYRATGVVLIDLEPDTSVQYSLFDNPLQTEKIKDIYNAADELGRKFGKHTLHLGSSHLIEKLGKGRRGESTVREQTRLKGETRRRHLGLPLLHVKPGY</sequence>
<dbReference type="InterPro" id="IPR043502">
    <property type="entry name" value="DNA/RNA_pol_sf"/>
</dbReference>
<dbReference type="GO" id="GO:0003684">
    <property type="term" value="F:damaged DNA binding"/>
    <property type="evidence" value="ECO:0007669"/>
    <property type="project" value="InterPro"/>
</dbReference>
<comment type="similarity">
    <text evidence="1">Belongs to the DNA polymerase type-Y family.</text>
</comment>
<dbReference type="PANTHER" id="PTHR11076:SF34">
    <property type="entry name" value="PROTEIN UMUC"/>
    <property type="match status" value="1"/>
</dbReference>
<dbReference type="InterPro" id="IPR050116">
    <property type="entry name" value="DNA_polymerase-Y"/>
</dbReference>
<dbReference type="InterPro" id="IPR036775">
    <property type="entry name" value="DNA_pol_Y-fam_lit_finger_sf"/>
</dbReference>
<dbReference type="AlphaFoldDB" id="A0A0W8FMD3"/>
<feature type="domain" description="UmuC" evidence="2">
    <location>
        <begin position="15"/>
        <end position="194"/>
    </location>
</feature>
<dbReference type="InterPro" id="IPR043128">
    <property type="entry name" value="Rev_trsase/Diguanyl_cyclase"/>
</dbReference>
<dbReference type="SUPFAM" id="SSF100879">
    <property type="entry name" value="Lesion bypass DNA polymerase (Y-family), little finger domain"/>
    <property type="match status" value="1"/>
</dbReference>
<dbReference type="Gene3D" id="3.40.1170.60">
    <property type="match status" value="1"/>
</dbReference>
<dbReference type="Pfam" id="PF11798">
    <property type="entry name" value="IMS_HHH"/>
    <property type="match status" value="1"/>
</dbReference>
<dbReference type="CDD" id="cd03586">
    <property type="entry name" value="PolY_Pol_IV_kappa"/>
    <property type="match status" value="1"/>
</dbReference>
<dbReference type="HAMAP" id="MF_01113">
    <property type="entry name" value="DNApol_IV"/>
    <property type="match status" value="1"/>
</dbReference>
<dbReference type="GO" id="GO:0009432">
    <property type="term" value="P:SOS response"/>
    <property type="evidence" value="ECO:0007669"/>
    <property type="project" value="TreeGrafter"/>
</dbReference>
<protein>
    <submittedName>
        <fullName evidence="3">Error-prone, lesion bypass dna polymerase v (Umuc)</fullName>
    </submittedName>
</protein>
<name>A0A0W8FMD3_9ZZZZ</name>
<gene>
    <name evidence="3" type="ORF">ASZ90_008087</name>
</gene>
<reference evidence="3" key="1">
    <citation type="journal article" date="2015" name="Proc. Natl. Acad. Sci. U.S.A.">
        <title>Networks of energetic and metabolic interactions define dynamics in microbial communities.</title>
        <authorList>
            <person name="Embree M."/>
            <person name="Liu J.K."/>
            <person name="Al-Bassam M.M."/>
            <person name="Zengler K."/>
        </authorList>
    </citation>
    <scope>NUCLEOTIDE SEQUENCE</scope>
</reference>
<evidence type="ECO:0000313" key="3">
    <source>
        <dbReference type="EMBL" id="KUG22117.1"/>
    </source>
</evidence>
<organism evidence="3">
    <name type="scientific">hydrocarbon metagenome</name>
    <dbReference type="NCBI Taxonomy" id="938273"/>
    <lineage>
        <taxon>unclassified sequences</taxon>
        <taxon>metagenomes</taxon>
        <taxon>ecological metagenomes</taxon>
    </lineage>
</organism>
<evidence type="ECO:0000259" key="2">
    <source>
        <dbReference type="PROSITE" id="PS50173"/>
    </source>
</evidence>
<dbReference type="EMBL" id="LNQE01000985">
    <property type="protein sequence ID" value="KUG22117.1"/>
    <property type="molecule type" value="Genomic_DNA"/>
</dbReference>